<dbReference type="EMBL" id="KI913115">
    <property type="protein sequence ID" value="ETV87823.1"/>
    <property type="molecule type" value="Genomic_DNA"/>
</dbReference>
<evidence type="ECO:0000256" key="2">
    <source>
        <dbReference type="SAM" id="Phobius"/>
    </source>
</evidence>
<name>W4H9M4_APHAT</name>
<feature type="transmembrane region" description="Helical" evidence="2">
    <location>
        <begin position="113"/>
        <end position="130"/>
    </location>
</feature>
<dbReference type="AlphaFoldDB" id="W4H9M4"/>
<dbReference type="GeneID" id="20803260"/>
<protein>
    <submittedName>
        <fullName evidence="3">Uncharacterized protein</fullName>
    </submittedName>
</protein>
<dbReference type="VEuPathDB" id="FungiDB:H257_01264"/>
<organism evidence="3">
    <name type="scientific">Aphanomyces astaci</name>
    <name type="common">Crayfish plague agent</name>
    <dbReference type="NCBI Taxonomy" id="112090"/>
    <lineage>
        <taxon>Eukaryota</taxon>
        <taxon>Sar</taxon>
        <taxon>Stramenopiles</taxon>
        <taxon>Oomycota</taxon>
        <taxon>Saprolegniomycetes</taxon>
        <taxon>Saprolegniales</taxon>
        <taxon>Verrucalvaceae</taxon>
        <taxon>Aphanomyces</taxon>
    </lineage>
</organism>
<keyword evidence="2" id="KW-1133">Transmembrane helix</keyword>
<gene>
    <name evidence="3" type="ORF">H257_01264</name>
</gene>
<accession>W4H9M4</accession>
<feature type="region of interest" description="Disordered" evidence="1">
    <location>
        <begin position="86"/>
        <end position="107"/>
    </location>
</feature>
<feature type="transmembrane region" description="Helical" evidence="2">
    <location>
        <begin position="15"/>
        <end position="32"/>
    </location>
</feature>
<sequence>MHDAPSSLPVLCGSLMFYFLWLTAASASFIPLPNTTSVTCPRLSLLDARSAMATEPELYSTTSQWWKQPGATATSFDIAMESRTSSYVCPNTSKPDQSTKKKKKKSKSADKHIALKLLLFGMVVIVLTTLF</sequence>
<evidence type="ECO:0000313" key="3">
    <source>
        <dbReference type="EMBL" id="ETV87823.1"/>
    </source>
</evidence>
<dbReference type="OrthoDB" id="79233at2759"/>
<dbReference type="RefSeq" id="XP_009822686.1">
    <property type="nucleotide sequence ID" value="XM_009824384.1"/>
</dbReference>
<keyword evidence="2" id="KW-0472">Membrane</keyword>
<reference evidence="3" key="1">
    <citation type="submission" date="2013-12" db="EMBL/GenBank/DDBJ databases">
        <title>The Genome Sequence of Aphanomyces astaci APO3.</title>
        <authorList>
            <consortium name="The Broad Institute Genomics Platform"/>
            <person name="Russ C."/>
            <person name="Tyler B."/>
            <person name="van West P."/>
            <person name="Dieguez-Uribeondo J."/>
            <person name="Young S.K."/>
            <person name="Zeng Q."/>
            <person name="Gargeya S."/>
            <person name="Fitzgerald M."/>
            <person name="Abouelleil A."/>
            <person name="Alvarado L."/>
            <person name="Chapman S.B."/>
            <person name="Gainer-Dewar J."/>
            <person name="Goldberg J."/>
            <person name="Griggs A."/>
            <person name="Gujja S."/>
            <person name="Hansen M."/>
            <person name="Howarth C."/>
            <person name="Imamovic A."/>
            <person name="Ireland A."/>
            <person name="Larimer J."/>
            <person name="McCowan C."/>
            <person name="Murphy C."/>
            <person name="Pearson M."/>
            <person name="Poon T.W."/>
            <person name="Priest M."/>
            <person name="Roberts A."/>
            <person name="Saif S."/>
            <person name="Shea T."/>
            <person name="Sykes S."/>
            <person name="Wortman J."/>
            <person name="Nusbaum C."/>
            <person name="Birren B."/>
        </authorList>
    </citation>
    <scope>NUCLEOTIDE SEQUENCE [LARGE SCALE GENOMIC DNA]</scope>
    <source>
        <strain evidence="3">APO3</strain>
    </source>
</reference>
<proteinExistence type="predicted"/>
<evidence type="ECO:0000256" key="1">
    <source>
        <dbReference type="SAM" id="MobiDB-lite"/>
    </source>
</evidence>
<keyword evidence="2" id="KW-0812">Transmembrane</keyword>